<evidence type="ECO:0000313" key="1">
    <source>
        <dbReference type="EMBL" id="JAE37174.1"/>
    </source>
</evidence>
<sequence length="68" mass="7615">MPQIQVNPGFCDIGLLPCCQLGQECPRLMLSLHSPYTMDVHAPYSQHMLAYAFASNPHFTSCLILFLC</sequence>
<reference evidence="1" key="2">
    <citation type="journal article" date="2015" name="Data Brief">
        <title>Shoot transcriptome of the giant reed, Arundo donax.</title>
        <authorList>
            <person name="Barrero R.A."/>
            <person name="Guerrero F.D."/>
            <person name="Moolhuijzen P."/>
            <person name="Goolsby J.A."/>
            <person name="Tidwell J."/>
            <person name="Bellgard S.E."/>
            <person name="Bellgard M.I."/>
        </authorList>
    </citation>
    <scope>NUCLEOTIDE SEQUENCE</scope>
    <source>
        <tissue evidence="1">Shoot tissue taken approximately 20 cm above the soil surface</tissue>
    </source>
</reference>
<name>A0A0A9HMX0_ARUDO</name>
<accession>A0A0A9HMX0</accession>
<protein>
    <submittedName>
        <fullName evidence="1">Uncharacterized protein</fullName>
    </submittedName>
</protein>
<proteinExistence type="predicted"/>
<dbReference type="AlphaFoldDB" id="A0A0A9HMX0"/>
<organism evidence="1">
    <name type="scientific">Arundo donax</name>
    <name type="common">Giant reed</name>
    <name type="synonym">Donax arundinaceus</name>
    <dbReference type="NCBI Taxonomy" id="35708"/>
    <lineage>
        <taxon>Eukaryota</taxon>
        <taxon>Viridiplantae</taxon>
        <taxon>Streptophyta</taxon>
        <taxon>Embryophyta</taxon>
        <taxon>Tracheophyta</taxon>
        <taxon>Spermatophyta</taxon>
        <taxon>Magnoliopsida</taxon>
        <taxon>Liliopsida</taxon>
        <taxon>Poales</taxon>
        <taxon>Poaceae</taxon>
        <taxon>PACMAD clade</taxon>
        <taxon>Arundinoideae</taxon>
        <taxon>Arundineae</taxon>
        <taxon>Arundo</taxon>
    </lineage>
</organism>
<reference evidence="1" key="1">
    <citation type="submission" date="2014-09" db="EMBL/GenBank/DDBJ databases">
        <authorList>
            <person name="Magalhaes I.L.F."/>
            <person name="Oliveira U."/>
            <person name="Santos F.R."/>
            <person name="Vidigal T.H.D.A."/>
            <person name="Brescovit A.D."/>
            <person name="Santos A.J."/>
        </authorList>
    </citation>
    <scope>NUCLEOTIDE SEQUENCE</scope>
    <source>
        <tissue evidence="1">Shoot tissue taken approximately 20 cm above the soil surface</tissue>
    </source>
</reference>
<dbReference type="EMBL" id="GBRH01160722">
    <property type="protein sequence ID" value="JAE37174.1"/>
    <property type="molecule type" value="Transcribed_RNA"/>
</dbReference>